<evidence type="ECO:0000256" key="8">
    <source>
        <dbReference type="SAM" id="MobiDB-lite"/>
    </source>
</evidence>
<evidence type="ECO:0000256" key="1">
    <source>
        <dbReference type="ARBA" id="ARBA00022741"/>
    </source>
</evidence>
<evidence type="ECO:0000256" key="4">
    <source>
        <dbReference type="ARBA" id="ARBA00022840"/>
    </source>
</evidence>
<keyword evidence="3 6" id="KW-0347">Helicase</keyword>
<dbReference type="Proteomes" id="UP001221686">
    <property type="component" value="Unassembled WGS sequence"/>
</dbReference>
<evidence type="ECO:0000313" key="10">
    <source>
        <dbReference type="EMBL" id="MDC0722159.1"/>
    </source>
</evidence>
<evidence type="ECO:0000313" key="11">
    <source>
        <dbReference type="Proteomes" id="UP001221686"/>
    </source>
</evidence>
<dbReference type="InterPro" id="IPR027785">
    <property type="entry name" value="UvrD-like_helicase_C"/>
</dbReference>
<evidence type="ECO:0000256" key="5">
    <source>
        <dbReference type="ARBA" id="ARBA00034923"/>
    </source>
</evidence>
<dbReference type="InterPro" id="IPR000212">
    <property type="entry name" value="DNA_helicase_UvrD/REP"/>
</dbReference>
<keyword evidence="11" id="KW-1185">Reference proteome</keyword>
<dbReference type="InterPro" id="IPR027417">
    <property type="entry name" value="P-loop_NTPase"/>
</dbReference>
<evidence type="ECO:0000256" key="2">
    <source>
        <dbReference type="ARBA" id="ARBA00022801"/>
    </source>
</evidence>
<comment type="caution">
    <text evidence="10">The sequence shown here is derived from an EMBL/GenBank/DDBJ whole genome shotgun (WGS) entry which is preliminary data.</text>
</comment>
<dbReference type="PROSITE" id="PS51198">
    <property type="entry name" value="UVRD_HELICASE_ATP_BIND"/>
    <property type="match status" value="1"/>
</dbReference>
<dbReference type="EMBL" id="JAQNDL010000003">
    <property type="protein sequence ID" value="MDC0722159.1"/>
    <property type="molecule type" value="Genomic_DNA"/>
</dbReference>
<dbReference type="Pfam" id="PF13538">
    <property type="entry name" value="UvrD_C_2"/>
    <property type="match status" value="1"/>
</dbReference>
<feature type="binding site" evidence="6">
    <location>
        <begin position="265"/>
        <end position="272"/>
    </location>
    <ligand>
        <name>ATP</name>
        <dbReference type="ChEBI" id="CHEBI:30616"/>
    </ligand>
</feature>
<dbReference type="GO" id="GO:0005524">
    <property type="term" value="F:ATP binding"/>
    <property type="evidence" value="ECO:0007669"/>
    <property type="project" value="UniProtKB-KW"/>
</dbReference>
<keyword evidence="1 6" id="KW-0547">Nucleotide-binding</keyword>
<dbReference type="Pfam" id="PF00580">
    <property type="entry name" value="UvrD-helicase"/>
    <property type="match status" value="1"/>
</dbReference>
<organism evidence="10 11">
    <name type="scientific">Nannocystis bainbridge</name>
    <dbReference type="NCBI Taxonomy" id="2995303"/>
    <lineage>
        <taxon>Bacteria</taxon>
        <taxon>Pseudomonadati</taxon>
        <taxon>Myxococcota</taxon>
        <taxon>Polyangia</taxon>
        <taxon>Nannocystales</taxon>
        <taxon>Nannocystaceae</taxon>
        <taxon>Nannocystis</taxon>
    </lineage>
</organism>
<sequence length="816" mass="91066">MSQEHQDPDLHALSDEGGKIVAEELDILRRIQERLEREAQNAPGQIEDLDAQLIELRDALAEAKEEDQASLVEQMHQVAALSRTRGQGRDAPVDPNNPYFGHLRLREAKSKRLRDVLVGKRTLLDDGDGLSIVDWRNAPVSRLYYRYEEDDEYEEEFDSRSLEGTVMIRRSVAVMESSLRRVSAPQGTFVSDRRGRWRDAVGAAKPMLEGGVGTAVRVPQGQLGVHGDDDQPRADKHLQEITALIDKEQFNLITQPESGIVLIQGGAGSGKTTVALHRVAYLAYQDRRRFAPSKMLIMVFNEALVEYIRHVLPALGIDGVPVTTYRKWSTQLLRKLKLRIPISHIDGVPDAVSRFKKHPVVLRMIDDRIGWQLEEAEELLKKRLGERAGAEAAFAVWKRNTDLPPVVRAERTLDQIKADVSIPGPARAAAETALRAIRDDLRDVCDDWLELMTDSDALRTALREYAPGAFNDADVATIVRWCAAKAELDEEPEPEERDEDEPDEPRSEPSIDSEPAPPKGEAEPEGEDGEGDAPLPARTRMGHHSVGLDPEDDAILLRLLQRKYGGLFLGGKRFEYEHIVIDEAQDLAPLEVRVLLDCATDGQSVTIAGDRAQKMIFDNGFVDWPQLLGDAGLPHVAIQPLKITYRSTRQVMELSRFVLGPLHSPEDALIAREGAPVGYYQFGDTGEAVAFLAEALRALIQREPTASCALVTRYPQQADVYYDALRIAEVPKLRRVGRQDFSFTPGIDVTDIRQVKGLEFDYVVLLDPTSQNYPEVIESRHLLHIGATRAAHQLWMVCSGPPSKLIPEDLIVASLE</sequence>
<keyword evidence="4 6" id="KW-0067">ATP-binding</keyword>
<evidence type="ECO:0000256" key="7">
    <source>
        <dbReference type="SAM" id="Coils"/>
    </source>
</evidence>
<dbReference type="Gene3D" id="3.40.50.300">
    <property type="entry name" value="P-loop containing nucleotide triphosphate hydrolases"/>
    <property type="match status" value="3"/>
</dbReference>
<proteinExistence type="predicted"/>
<accession>A0ABT5E8H4</accession>
<name>A0ABT5E8H4_9BACT</name>
<reference evidence="10 11" key="1">
    <citation type="submission" date="2022-11" db="EMBL/GenBank/DDBJ databases">
        <title>Minimal conservation of predation-associated metabolite biosynthetic gene clusters underscores biosynthetic potential of Myxococcota including descriptions for ten novel species: Archangium lansinium sp. nov., Myxococcus landrumus sp. nov., Nannocystis bai.</title>
        <authorList>
            <person name="Ahearne A."/>
            <person name="Stevens C."/>
            <person name="Dowd S."/>
        </authorList>
    </citation>
    <scope>NUCLEOTIDE SEQUENCE [LARGE SCALE GENOMIC DNA]</scope>
    <source>
        <strain evidence="10 11">BB15-2</strain>
    </source>
</reference>
<evidence type="ECO:0000256" key="6">
    <source>
        <dbReference type="PROSITE-ProRule" id="PRU00560"/>
    </source>
</evidence>
<evidence type="ECO:0000256" key="3">
    <source>
        <dbReference type="ARBA" id="ARBA00022806"/>
    </source>
</evidence>
<gene>
    <name evidence="10" type="ORF">POL25_34980</name>
</gene>
<feature type="region of interest" description="Disordered" evidence="8">
    <location>
        <begin position="486"/>
        <end position="546"/>
    </location>
</feature>
<feature type="coiled-coil region" evidence="7">
    <location>
        <begin position="21"/>
        <end position="66"/>
    </location>
</feature>
<dbReference type="SUPFAM" id="SSF52540">
    <property type="entry name" value="P-loop containing nucleoside triphosphate hydrolases"/>
    <property type="match status" value="1"/>
</dbReference>
<dbReference type="InterPro" id="IPR014016">
    <property type="entry name" value="UvrD-like_ATP-bd"/>
</dbReference>
<keyword evidence="7" id="KW-0175">Coiled coil</keyword>
<feature type="compositionally biased region" description="Acidic residues" evidence="8">
    <location>
        <begin position="488"/>
        <end position="503"/>
    </location>
</feature>
<protein>
    <recommendedName>
        <fullName evidence="5">DNA 3'-5' helicase II</fullName>
    </recommendedName>
</protein>
<dbReference type="RefSeq" id="WP_272090659.1">
    <property type="nucleotide sequence ID" value="NZ_JAQNDL010000003.1"/>
</dbReference>
<feature type="domain" description="UvrD-like helicase ATP-binding" evidence="9">
    <location>
        <begin position="244"/>
        <end position="648"/>
    </location>
</feature>
<dbReference type="PANTHER" id="PTHR11070">
    <property type="entry name" value="UVRD / RECB / PCRA DNA HELICASE FAMILY MEMBER"/>
    <property type="match status" value="1"/>
</dbReference>
<keyword evidence="2 6" id="KW-0378">Hydrolase</keyword>
<evidence type="ECO:0000259" key="9">
    <source>
        <dbReference type="PROSITE" id="PS51198"/>
    </source>
</evidence>
<dbReference type="PANTHER" id="PTHR11070:SF2">
    <property type="entry name" value="ATP-DEPENDENT DNA HELICASE SRS2"/>
    <property type="match status" value="1"/>
</dbReference>